<dbReference type="PANTHER" id="PTHR38686">
    <property type="entry name" value="APOLIPOPROTEIN N-ACYLTRANSFERASE"/>
    <property type="match status" value="1"/>
</dbReference>
<keyword evidence="6 8" id="KW-0472">Membrane</keyword>
<evidence type="ECO:0000256" key="4">
    <source>
        <dbReference type="ARBA" id="ARBA00022692"/>
    </source>
</evidence>
<dbReference type="SUPFAM" id="SSF56317">
    <property type="entry name" value="Carbon-nitrogen hydrolase"/>
    <property type="match status" value="1"/>
</dbReference>
<evidence type="ECO:0000256" key="3">
    <source>
        <dbReference type="ARBA" id="ARBA00022679"/>
    </source>
</evidence>
<dbReference type="PROSITE" id="PS50263">
    <property type="entry name" value="CN_HYDROLASE"/>
    <property type="match status" value="1"/>
</dbReference>
<feature type="domain" description="CN hydrolase" evidence="9">
    <location>
        <begin position="251"/>
        <end position="505"/>
    </location>
</feature>
<evidence type="ECO:0000313" key="11">
    <source>
        <dbReference type="Proteomes" id="UP000054485"/>
    </source>
</evidence>
<dbReference type="InterPro" id="IPR004563">
    <property type="entry name" value="Apolipo_AcylTrfase"/>
</dbReference>
<protein>
    <recommendedName>
        <fullName evidence="9">CN hydrolase domain-containing protein</fullName>
    </recommendedName>
</protein>
<keyword evidence="5 8" id="KW-1133">Transmembrane helix</keyword>
<keyword evidence="11" id="KW-1185">Reference proteome</keyword>
<feature type="transmembrane region" description="Helical" evidence="8">
    <location>
        <begin position="60"/>
        <end position="80"/>
    </location>
</feature>
<evidence type="ECO:0000256" key="6">
    <source>
        <dbReference type="ARBA" id="ARBA00023136"/>
    </source>
</evidence>
<evidence type="ECO:0000313" key="10">
    <source>
        <dbReference type="EMBL" id="KIK48415.1"/>
    </source>
</evidence>
<keyword evidence="3" id="KW-0808">Transferase</keyword>
<dbReference type="Gene3D" id="3.60.110.10">
    <property type="entry name" value="Carbon-nitrogen hydrolase"/>
    <property type="match status" value="1"/>
</dbReference>
<evidence type="ECO:0000256" key="5">
    <source>
        <dbReference type="ARBA" id="ARBA00022989"/>
    </source>
</evidence>
<dbReference type="PANTHER" id="PTHR38686:SF1">
    <property type="entry name" value="APOLIPOPROTEIN N-ACYLTRANSFERASE"/>
    <property type="match status" value="1"/>
</dbReference>
<proteinExistence type="predicted"/>
<dbReference type="InterPro" id="IPR003010">
    <property type="entry name" value="C-N_Hydrolase"/>
</dbReference>
<dbReference type="InterPro" id="IPR036526">
    <property type="entry name" value="C-N_Hydrolase_sf"/>
</dbReference>
<dbReference type="HOGENOM" id="CLU_032069_0_0_1"/>
<evidence type="ECO:0000256" key="8">
    <source>
        <dbReference type="SAM" id="Phobius"/>
    </source>
</evidence>
<dbReference type="GO" id="GO:0005886">
    <property type="term" value="C:plasma membrane"/>
    <property type="evidence" value="ECO:0007669"/>
    <property type="project" value="UniProtKB-SubCell"/>
</dbReference>
<organism evidence="10 11">
    <name type="scientific">Suillus luteus UH-Slu-Lm8-n1</name>
    <dbReference type="NCBI Taxonomy" id="930992"/>
    <lineage>
        <taxon>Eukaryota</taxon>
        <taxon>Fungi</taxon>
        <taxon>Dikarya</taxon>
        <taxon>Basidiomycota</taxon>
        <taxon>Agaricomycotina</taxon>
        <taxon>Agaricomycetes</taxon>
        <taxon>Agaricomycetidae</taxon>
        <taxon>Boletales</taxon>
        <taxon>Suillineae</taxon>
        <taxon>Suillaceae</taxon>
        <taxon>Suillus</taxon>
    </lineage>
</organism>
<name>A0A0D0ADW5_9AGAM</name>
<gene>
    <name evidence="10" type="ORF">CY34DRAFT_798233</name>
</gene>
<feature type="transmembrane region" description="Helical" evidence="8">
    <location>
        <begin position="92"/>
        <end position="112"/>
    </location>
</feature>
<accession>A0A0D0ADW5</accession>
<dbReference type="EMBL" id="KN835138">
    <property type="protein sequence ID" value="KIK48415.1"/>
    <property type="molecule type" value="Genomic_DNA"/>
</dbReference>
<feature type="transmembrane region" description="Helical" evidence="8">
    <location>
        <begin position="509"/>
        <end position="535"/>
    </location>
</feature>
<keyword evidence="2" id="KW-1003">Cell membrane</keyword>
<keyword evidence="7" id="KW-0012">Acyltransferase</keyword>
<sequence>MGDTIRSLILDKNPTLIFGVTEFLLASLSLGPTPAFVPLVLLLTIIRIHGLRIACRSTRVLELLCSWVAVTAGASLAHYSSATNAMSSSSQAFAAVAVMSAITYIPAILPFYTDIRFNRKFQTIWSQITFFPVAWATTWTIVSHISPVGRLLNWSPVSPHPFYWLLPYTGPMGIDWAVGACAALCSEVAAAWLMGTDSDDQPVNLSTSPSEAQSNRRSRSLLTLGTFLVALSIPSLHSSLPARIDTIVDSSPLGVACALPSVRKGQHATLGDFITETKKLTSQAKVILWPESAVVFNSREEREAAFEELRKDIQKSVVGVAFEEFLPEDSSNPGESRMRRNGLALVNGGQAKGEEVVQYYKRNLVPLTESFSVMPSIEPPAIYNFELGAPKWAKNSEWSSTLNHTRPVTITSSICFDFAFSSAFTSLDSRPALILAPARTWDSTVSLAMWEQAKSRANEIGSMVLWCDGGATGVSGVGGGGISEIMQLGTGSWTRTISLQFPFDQRRTIYAVVGDFGVFMLLVLIMGGGSVAWHLPALSGSLSRSRSVLQAVPLFRRLLPGRQRDQENLIDVTVPGERQSLLH</sequence>
<comment type="subcellular location">
    <subcellularLocation>
        <location evidence="1">Cell membrane</location>
        <topology evidence="1">Multi-pass membrane protein</topology>
    </subcellularLocation>
</comment>
<evidence type="ECO:0000256" key="7">
    <source>
        <dbReference type="ARBA" id="ARBA00023315"/>
    </source>
</evidence>
<dbReference type="Proteomes" id="UP000054485">
    <property type="component" value="Unassembled WGS sequence"/>
</dbReference>
<dbReference type="GO" id="GO:0042158">
    <property type="term" value="P:lipoprotein biosynthetic process"/>
    <property type="evidence" value="ECO:0007669"/>
    <property type="project" value="InterPro"/>
</dbReference>
<reference evidence="10 11" key="1">
    <citation type="submission" date="2014-04" db="EMBL/GenBank/DDBJ databases">
        <authorList>
            <consortium name="DOE Joint Genome Institute"/>
            <person name="Kuo A."/>
            <person name="Ruytinx J."/>
            <person name="Rineau F."/>
            <person name="Colpaert J."/>
            <person name="Kohler A."/>
            <person name="Nagy L.G."/>
            <person name="Floudas D."/>
            <person name="Copeland A."/>
            <person name="Barry K.W."/>
            <person name="Cichocki N."/>
            <person name="Veneault-Fourrey C."/>
            <person name="LaButti K."/>
            <person name="Lindquist E.A."/>
            <person name="Lipzen A."/>
            <person name="Lundell T."/>
            <person name="Morin E."/>
            <person name="Murat C."/>
            <person name="Sun H."/>
            <person name="Tunlid A."/>
            <person name="Henrissat B."/>
            <person name="Grigoriev I.V."/>
            <person name="Hibbett D.S."/>
            <person name="Martin F."/>
            <person name="Nordberg H.P."/>
            <person name="Cantor M.N."/>
            <person name="Hua S.X."/>
        </authorList>
    </citation>
    <scope>NUCLEOTIDE SEQUENCE [LARGE SCALE GENOMIC DNA]</scope>
    <source>
        <strain evidence="10 11">UH-Slu-Lm8-n1</strain>
    </source>
</reference>
<dbReference type="STRING" id="930992.A0A0D0ADW5"/>
<dbReference type="OrthoDB" id="2626014at2759"/>
<reference evidence="11" key="2">
    <citation type="submission" date="2015-01" db="EMBL/GenBank/DDBJ databases">
        <title>Evolutionary Origins and Diversification of the Mycorrhizal Mutualists.</title>
        <authorList>
            <consortium name="DOE Joint Genome Institute"/>
            <consortium name="Mycorrhizal Genomics Consortium"/>
            <person name="Kohler A."/>
            <person name="Kuo A."/>
            <person name="Nagy L.G."/>
            <person name="Floudas D."/>
            <person name="Copeland A."/>
            <person name="Barry K.W."/>
            <person name="Cichocki N."/>
            <person name="Veneault-Fourrey C."/>
            <person name="LaButti K."/>
            <person name="Lindquist E.A."/>
            <person name="Lipzen A."/>
            <person name="Lundell T."/>
            <person name="Morin E."/>
            <person name="Murat C."/>
            <person name="Riley R."/>
            <person name="Ohm R."/>
            <person name="Sun H."/>
            <person name="Tunlid A."/>
            <person name="Henrissat B."/>
            <person name="Grigoriev I.V."/>
            <person name="Hibbett D.S."/>
            <person name="Martin F."/>
        </authorList>
    </citation>
    <scope>NUCLEOTIDE SEQUENCE [LARGE SCALE GENOMIC DNA]</scope>
    <source>
        <strain evidence="11">UH-Slu-Lm8-n1</strain>
    </source>
</reference>
<evidence type="ECO:0000256" key="1">
    <source>
        <dbReference type="ARBA" id="ARBA00004651"/>
    </source>
</evidence>
<evidence type="ECO:0000256" key="2">
    <source>
        <dbReference type="ARBA" id="ARBA00022475"/>
    </source>
</evidence>
<evidence type="ECO:0000259" key="9">
    <source>
        <dbReference type="PROSITE" id="PS50263"/>
    </source>
</evidence>
<keyword evidence="4 8" id="KW-0812">Transmembrane</keyword>
<dbReference type="InParanoid" id="A0A0D0ADW5"/>
<feature type="transmembrane region" description="Helical" evidence="8">
    <location>
        <begin position="23"/>
        <end position="48"/>
    </location>
</feature>
<dbReference type="AlphaFoldDB" id="A0A0D0ADW5"/>
<dbReference type="GO" id="GO:0016410">
    <property type="term" value="F:N-acyltransferase activity"/>
    <property type="evidence" value="ECO:0007669"/>
    <property type="project" value="InterPro"/>
</dbReference>